<name>A0A379CAW6_9PAST</name>
<dbReference type="Pfam" id="PF00593">
    <property type="entry name" value="TonB_dep_Rec_b-barrel"/>
    <property type="match status" value="1"/>
</dbReference>
<dbReference type="EMBL" id="UGTA01000001">
    <property type="protein sequence ID" value="SUB59423.1"/>
    <property type="molecule type" value="Genomic_DNA"/>
</dbReference>
<dbReference type="Pfam" id="PF07715">
    <property type="entry name" value="Plug"/>
    <property type="match status" value="1"/>
</dbReference>
<dbReference type="Proteomes" id="UP000255417">
    <property type="component" value="Unassembled WGS sequence"/>
</dbReference>
<dbReference type="Gene3D" id="2.170.130.10">
    <property type="entry name" value="TonB-dependent receptor, plug domain"/>
    <property type="match status" value="1"/>
</dbReference>
<dbReference type="GO" id="GO:0015344">
    <property type="term" value="F:siderophore uptake transmembrane transporter activity"/>
    <property type="evidence" value="ECO:0007669"/>
    <property type="project" value="TreeGrafter"/>
</dbReference>
<dbReference type="InterPro" id="IPR000531">
    <property type="entry name" value="Beta-barrel_TonB"/>
</dbReference>
<keyword evidence="8 10" id="KW-0472">Membrane</keyword>
<feature type="domain" description="TonB-dependent receptor plug" evidence="13">
    <location>
        <begin position="57"/>
        <end position="153"/>
    </location>
</feature>
<keyword evidence="3" id="KW-0813">Transport</keyword>
<evidence type="ECO:0000256" key="5">
    <source>
        <dbReference type="ARBA" id="ARBA00022692"/>
    </source>
</evidence>
<evidence type="ECO:0000256" key="11">
    <source>
        <dbReference type="SAM" id="SignalP"/>
    </source>
</evidence>
<dbReference type="InterPro" id="IPR010917">
    <property type="entry name" value="TonB_rcpt_CS"/>
</dbReference>
<evidence type="ECO:0000259" key="12">
    <source>
        <dbReference type="Pfam" id="PF00593"/>
    </source>
</evidence>
<dbReference type="PANTHER" id="PTHR30069">
    <property type="entry name" value="TONB-DEPENDENT OUTER MEMBRANE RECEPTOR"/>
    <property type="match status" value="1"/>
</dbReference>
<dbReference type="InterPro" id="IPR037066">
    <property type="entry name" value="Plug_dom_sf"/>
</dbReference>
<dbReference type="InterPro" id="IPR036942">
    <property type="entry name" value="Beta-barrel_TonB_sf"/>
</dbReference>
<dbReference type="InterPro" id="IPR012910">
    <property type="entry name" value="Plug_dom"/>
</dbReference>
<keyword evidence="14" id="KW-0675">Receptor</keyword>
<evidence type="ECO:0000256" key="4">
    <source>
        <dbReference type="ARBA" id="ARBA00022452"/>
    </source>
</evidence>
<feature type="signal peptide" evidence="11">
    <location>
        <begin position="1"/>
        <end position="27"/>
    </location>
</feature>
<keyword evidence="9" id="KW-0998">Cell outer membrane</keyword>
<evidence type="ECO:0000256" key="7">
    <source>
        <dbReference type="ARBA" id="ARBA00023077"/>
    </source>
</evidence>
<keyword evidence="4" id="KW-1134">Transmembrane beta strand</keyword>
<evidence type="ECO:0000256" key="6">
    <source>
        <dbReference type="ARBA" id="ARBA00022729"/>
    </source>
</evidence>
<dbReference type="GO" id="GO:0009279">
    <property type="term" value="C:cell outer membrane"/>
    <property type="evidence" value="ECO:0007669"/>
    <property type="project" value="UniProtKB-SubCell"/>
</dbReference>
<evidence type="ECO:0000256" key="9">
    <source>
        <dbReference type="ARBA" id="ARBA00023237"/>
    </source>
</evidence>
<evidence type="ECO:0000313" key="15">
    <source>
        <dbReference type="Proteomes" id="UP000255417"/>
    </source>
</evidence>
<dbReference type="RefSeq" id="WP_115315898.1">
    <property type="nucleotide sequence ID" value="NZ_LWIF01000001.1"/>
</dbReference>
<dbReference type="Gene3D" id="2.40.170.20">
    <property type="entry name" value="TonB-dependent receptor, beta-barrel domain"/>
    <property type="match status" value="2"/>
</dbReference>
<evidence type="ECO:0000256" key="2">
    <source>
        <dbReference type="ARBA" id="ARBA00009810"/>
    </source>
</evidence>
<gene>
    <name evidence="14" type="ORF">NCTC12872_01408</name>
</gene>
<reference evidence="14 15" key="1">
    <citation type="submission" date="2018-06" db="EMBL/GenBank/DDBJ databases">
        <authorList>
            <consortium name="Pathogen Informatics"/>
            <person name="Doyle S."/>
        </authorList>
    </citation>
    <scope>NUCLEOTIDE SEQUENCE [LARGE SCALE GENOMIC DNA]</scope>
    <source>
        <strain evidence="14 15">NCTC12872</strain>
    </source>
</reference>
<keyword evidence="7 10" id="KW-0798">TonB box</keyword>
<keyword evidence="5" id="KW-0812">Transmembrane</keyword>
<organism evidence="14 15">
    <name type="scientific">Phocoenobacter uteri</name>
    <dbReference type="NCBI Taxonomy" id="146806"/>
    <lineage>
        <taxon>Bacteria</taxon>
        <taxon>Pseudomonadati</taxon>
        <taxon>Pseudomonadota</taxon>
        <taxon>Gammaproteobacteria</taxon>
        <taxon>Pasteurellales</taxon>
        <taxon>Pasteurellaceae</taxon>
        <taxon>Phocoenobacter</taxon>
    </lineage>
</organism>
<keyword evidence="6 11" id="KW-0732">Signal</keyword>
<proteinExistence type="inferred from homology"/>
<comment type="subcellular location">
    <subcellularLocation>
        <location evidence="1">Cell outer membrane</location>
        <topology evidence="1">Multi-pass membrane protein</topology>
    </subcellularLocation>
</comment>
<evidence type="ECO:0000259" key="13">
    <source>
        <dbReference type="Pfam" id="PF07715"/>
    </source>
</evidence>
<protein>
    <submittedName>
        <fullName evidence="14">Probable TonB-dependent receptor HI_1217</fullName>
    </submittedName>
</protein>
<evidence type="ECO:0000313" key="14">
    <source>
        <dbReference type="EMBL" id="SUB59423.1"/>
    </source>
</evidence>
<evidence type="ECO:0000256" key="10">
    <source>
        <dbReference type="RuleBase" id="RU003357"/>
    </source>
</evidence>
<sequence>MKNYRLKTHLSAITLAILGGYTSSVYSETLTPVTVYGETATLDGYKTDEQNYDAVYDNNYSTDFVGKKRIDSYRGTTPSDLLSSFAGVYSGDARNSGAIDPNIRGLQGEQRIKTRIDGTEQAITAYRGYNGASNRNYIDPMLTSSIRVVKDSGLDTGVQTGIGGAVEIKTLDVNDFIGEEGGLGGEIRVEGSSNSVKQRAPKNYAGEKMVNIPEYKIDGTETNNYFTIPRWDLKSGTTILYSQSRNQKSKSDQFNPLKGNDYAIRVALGYKADNWDIMGAIAERNRGNYFAGAKNYNYYNTPIDSTHNQTVREMAHFFKPGEEVFNSSNKMTSYLFKTSYQPTDSQKIKFNFRRSKSIYGEIMPSRIEAARNSHIGIQWPLSEVTADAYSLQYYLNPQDNPYLNLKTNVWLTRTDMKTYNSGGKILVVNDNGTKMTFDDYDRNKNKWDLSKLQDDFAEDMAFVNTLHTRKGVDISNRFKLSDNVNITAFASLQKEKIGAATPTKGAVQHWVQTPRKGRRQEYGTGFNVNWKATDKLTLDLGAQYNSYWMFDDFLAEQLQYPDSVVNNSQFTTKDDHYKYTYWTKTDAGRLKALKDIFGVDNEKDFVKKKLNNEIAAYEYDPEYSGWGLIYKAQFEEDVASGKVPNGDQANVNNLRDPIIQKWLEEIFKEDFKNFDDKYYSEGDEHTIEWQKDSDGRFSIKNNPCLNGTISKVEGLVKPKNMLGIDTRCNADLTSVSKEVKITSVDKTKGHKWTPALALNYQITDTSRIYTRYNESIRFPSTREGLLSFSSIYVGEGLALRPEHSKKLEVGYVHNLTRYFPTAEKVDLKMAYYQNNIKNVIDRDPNFHVFNLDKQSIKGLELQARYDNGTFFSDLGVHYLLKNKVCDRNTAALTDAKRNGYRADQPVPTCVNDGFWGTFSVTHAVPKLSAKLHLGGRFLDRKLELGSRITYYNRINTTDYDNYIEIADKKATWPFNPVYGWDNTFLVDAYARYKLNKNVTFELSGNNLTDQYYVDPATRTARPAPGRNIKLSFTGRF</sequence>
<dbReference type="AlphaFoldDB" id="A0A379CAW6"/>
<dbReference type="PANTHER" id="PTHR30069:SF41">
    <property type="entry name" value="HEME_HEMOPEXIN UTILIZATION PROTEIN C"/>
    <property type="match status" value="1"/>
</dbReference>
<accession>A0A379CAW6</accession>
<dbReference type="SUPFAM" id="SSF56935">
    <property type="entry name" value="Porins"/>
    <property type="match status" value="1"/>
</dbReference>
<evidence type="ECO:0000256" key="1">
    <source>
        <dbReference type="ARBA" id="ARBA00004571"/>
    </source>
</evidence>
<evidence type="ECO:0000256" key="3">
    <source>
        <dbReference type="ARBA" id="ARBA00022448"/>
    </source>
</evidence>
<dbReference type="GO" id="GO:0044718">
    <property type="term" value="P:siderophore transmembrane transport"/>
    <property type="evidence" value="ECO:0007669"/>
    <property type="project" value="TreeGrafter"/>
</dbReference>
<dbReference type="OrthoDB" id="6046653at2"/>
<feature type="domain" description="TonB-dependent receptor-like beta-barrel" evidence="12">
    <location>
        <begin position="745"/>
        <end position="1007"/>
    </location>
</feature>
<feature type="chain" id="PRO_5016822212" evidence="11">
    <location>
        <begin position="28"/>
        <end position="1036"/>
    </location>
</feature>
<dbReference type="InterPro" id="IPR039426">
    <property type="entry name" value="TonB-dep_rcpt-like"/>
</dbReference>
<dbReference type="PROSITE" id="PS01156">
    <property type="entry name" value="TONB_DEPENDENT_REC_2"/>
    <property type="match status" value="1"/>
</dbReference>
<evidence type="ECO:0000256" key="8">
    <source>
        <dbReference type="ARBA" id="ARBA00023136"/>
    </source>
</evidence>
<comment type="similarity">
    <text evidence="2 10">Belongs to the TonB-dependent receptor family.</text>
</comment>
<keyword evidence="15" id="KW-1185">Reference proteome</keyword>